<gene>
    <name evidence="2" type="ordered locus">FSU_2559</name>
</gene>
<dbReference type="EMBL" id="CP002158">
    <property type="protein sequence ID" value="ADL25802.1"/>
    <property type="molecule type" value="Genomic_DNA"/>
</dbReference>
<feature type="transmembrane region" description="Helical" evidence="1">
    <location>
        <begin position="208"/>
        <end position="229"/>
    </location>
</feature>
<proteinExistence type="predicted"/>
<dbReference type="Gene3D" id="1.25.40.10">
    <property type="entry name" value="Tetratricopeptide repeat domain"/>
    <property type="match status" value="1"/>
</dbReference>
<name>D9S5J0_FIBSS</name>
<accession>D9S5J0</accession>
<feature type="transmembrane region" description="Helical" evidence="1">
    <location>
        <begin position="291"/>
        <end position="313"/>
    </location>
</feature>
<dbReference type="AlphaFoldDB" id="D9S5J0"/>
<keyword evidence="1" id="KW-1133">Transmembrane helix</keyword>
<organism evidence="2 3">
    <name type="scientific">Fibrobacter succinogenes (strain ATCC 19169 / S85)</name>
    <dbReference type="NCBI Taxonomy" id="59374"/>
    <lineage>
        <taxon>Bacteria</taxon>
        <taxon>Pseudomonadati</taxon>
        <taxon>Fibrobacterota</taxon>
        <taxon>Fibrobacteria</taxon>
        <taxon>Fibrobacterales</taxon>
        <taxon>Fibrobacteraceae</taxon>
        <taxon>Fibrobacter</taxon>
    </lineage>
</organism>
<dbReference type="InterPro" id="IPR011990">
    <property type="entry name" value="TPR-like_helical_dom_sf"/>
</dbReference>
<sequence>MFIFISMKKILSILLKPFRFFKFHHYVTLLAIAALGVFNVQTSFDPIIQKFRQEKEIHQSFDKWWDEERAQEFRNVGLTPNDTIKAQEFELYKERYKVEKPTPIIEDRIEEMKGEFLDWWENQGGKEQYAKEHGNYPTDKQYEAELKKWIYNYTDKFLRYRWAYQPSRGNTESWLTCSLLFPSAWSFIFFVVFFMFALIQLEKRWHAIFVYIYGVVIAIISGFFVDLLVDTSFFGQFASQRYMGVSLMICFLLGANVFDKEKDAIPSYVSKISQLALAGSMAIDWFLNPGIFNAVAVESPFFFALGGLAGYFMPHRAEGNAKQVVTEQKNEEVATPAERTRNMINKGLEAANNGENENAARLLQYGLTALLQEEPVKFMEVKDAVNKIAMSYAEIPSTQWIEWGATAKQKKIPEAAITLLEKGLAKETDAAIIRRAHFDIGELRIQTKSNVNAAMEHLSKVIKENDSDTLAEQAKKLMETGKDILVQMAYAAPKQFKVSN</sequence>
<dbReference type="PATRIC" id="fig|59374.8.peg.2455"/>
<reference evidence="3" key="1">
    <citation type="submission" date="2010-08" db="EMBL/GenBank/DDBJ databases">
        <title>Complete sequence of Fibrobacter succinogenes subsp. succinogenes S85.</title>
        <authorList>
            <person name="Durkin A.S."/>
            <person name="Nelson K.E."/>
            <person name="Morrison M."/>
            <person name="Forsberg C.W."/>
            <person name="Wilson D.B."/>
            <person name="Russell J.B."/>
            <person name="Cann I.K.O."/>
            <person name="Mackie R.I."/>
            <person name="White B.A."/>
        </authorList>
    </citation>
    <scope>NUCLEOTIDE SEQUENCE [LARGE SCALE GENOMIC DNA]</scope>
    <source>
        <strain evidence="3">ATCC 19169 / S85</strain>
    </source>
</reference>
<evidence type="ECO:0000256" key="1">
    <source>
        <dbReference type="SAM" id="Phobius"/>
    </source>
</evidence>
<dbReference type="Proteomes" id="UP000000517">
    <property type="component" value="Chromosome"/>
</dbReference>
<dbReference type="KEGG" id="fsc:FSU_2559"/>
<dbReference type="HOGENOM" id="CLU_544858_0_0_0"/>
<protein>
    <submittedName>
        <fullName evidence="2">Uncharacterized protein</fullName>
    </submittedName>
</protein>
<keyword evidence="1" id="KW-0812">Transmembrane</keyword>
<feature type="transmembrane region" description="Helical" evidence="1">
    <location>
        <begin position="179"/>
        <end position="201"/>
    </location>
</feature>
<keyword evidence="1" id="KW-0472">Membrane</keyword>
<evidence type="ECO:0000313" key="2">
    <source>
        <dbReference type="EMBL" id="ADL25802.1"/>
    </source>
</evidence>
<feature type="transmembrane region" description="Helical" evidence="1">
    <location>
        <begin position="241"/>
        <end position="258"/>
    </location>
</feature>
<dbReference type="STRING" id="59374.FSU_2559"/>
<evidence type="ECO:0000313" key="3">
    <source>
        <dbReference type="Proteomes" id="UP000000517"/>
    </source>
</evidence>